<dbReference type="InterPro" id="IPR026466">
    <property type="entry name" value="Fim_isopep_form_D2_dom"/>
</dbReference>
<dbReference type="SUPFAM" id="SSF56935">
    <property type="entry name" value="Porins"/>
    <property type="match status" value="1"/>
</dbReference>
<name>A0A317C445_9GAMM</name>
<dbReference type="Gene3D" id="2.60.40.740">
    <property type="match status" value="1"/>
</dbReference>
<dbReference type="OrthoDB" id="9815217at2"/>
<dbReference type="InterPro" id="IPR001434">
    <property type="entry name" value="OmcB-like_DUF11"/>
</dbReference>
<protein>
    <recommendedName>
        <fullName evidence="1">DUF11 domain-containing protein</fullName>
    </recommendedName>
</protein>
<keyword evidence="3" id="KW-1185">Reference proteome</keyword>
<proteinExistence type="predicted"/>
<comment type="caution">
    <text evidence="2">The sequence shown here is derived from an EMBL/GenBank/DDBJ whole genome shotgun (WGS) entry which is preliminary data.</text>
</comment>
<dbReference type="RefSeq" id="WP_109839927.1">
    <property type="nucleotide sequence ID" value="NZ_QGKM01000114.1"/>
</dbReference>
<dbReference type="Pfam" id="PF01345">
    <property type="entry name" value="DUF11"/>
    <property type="match status" value="1"/>
</dbReference>
<dbReference type="NCBIfam" id="TIGR01451">
    <property type="entry name" value="B_ant_repeat"/>
    <property type="match status" value="1"/>
</dbReference>
<reference evidence="2 3" key="1">
    <citation type="submission" date="2018-05" db="EMBL/GenBank/DDBJ databases">
        <title>Leucothrix arctica sp. nov., isolated from Arctic seawater.</title>
        <authorList>
            <person name="Choi A."/>
            <person name="Baek K."/>
        </authorList>
    </citation>
    <scope>NUCLEOTIDE SEQUENCE [LARGE SCALE GENOMIC DNA]</scope>
    <source>
        <strain evidence="2 3">JCM 18388</strain>
    </source>
</reference>
<dbReference type="Proteomes" id="UP000245539">
    <property type="component" value="Unassembled WGS sequence"/>
</dbReference>
<gene>
    <name evidence="2" type="ORF">DKW60_22635</name>
</gene>
<evidence type="ECO:0000313" key="3">
    <source>
        <dbReference type="Proteomes" id="UP000245539"/>
    </source>
</evidence>
<evidence type="ECO:0000313" key="2">
    <source>
        <dbReference type="EMBL" id="PWQ92143.1"/>
    </source>
</evidence>
<dbReference type="EMBL" id="QGKM01000114">
    <property type="protein sequence ID" value="PWQ92143.1"/>
    <property type="molecule type" value="Genomic_DNA"/>
</dbReference>
<organism evidence="2 3">
    <name type="scientific">Leucothrix pacifica</name>
    <dbReference type="NCBI Taxonomy" id="1247513"/>
    <lineage>
        <taxon>Bacteria</taxon>
        <taxon>Pseudomonadati</taxon>
        <taxon>Pseudomonadota</taxon>
        <taxon>Gammaproteobacteria</taxon>
        <taxon>Thiotrichales</taxon>
        <taxon>Thiotrichaceae</taxon>
        <taxon>Leucothrix</taxon>
    </lineage>
</organism>
<dbReference type="InterPro" id="IPR047589">
    <property type="entry name" value="DUF11_rpt"/>
</dbReference>
<feature type="domain" description="DUF11" evidence="1">
    <location>
        <begin position="377"/>
        <end position="490"/>
    </location>
</feature>
<dbReference type="NCBIfam" id="TIGR04226">
    <property type="entry name" value="RrgB_K2N_iso_D2"/>
    <property type="match status" value="1"/>
</dbReference>
<sequence>MRLIKKIRAALGGLCSLSCHRVITLASHWLPLLLILALAEITGSAAFAATEPETTLTNTVKVSYTVGSGASINTEDSVSLVTSKRTPAKIAFYSVFEGGSPASVPATEFSLGNSTGANWNPVESAVQGPTSMIETFSFSAGEPLIIRVEDFDQNLDSGVQETITIDLEINNTGDTETLLLTESEPGSGVFIGVVPMVSSESVTPYDGLLSVETLSRIGAVYTDVEDESDTVATLGIVEPSNFVFDSTTGEPINGAVITLISSSSGEGARVYTGEDGSWPSTVISGSPVSLSQSARSVEMGSGEFRYPRVFAGDYFFTVTPPVGYRFPSQQSQAQISQLGEVAGQVATGSRGEVFRINQELGAVLLNIPLDPFDGRFSVGKKANLDVVSIGDEVEYTVTVKNNDPLYELNNVYLRDTLPPGFRYIEGSATFSTGGVVPTKNITVDGRTLNIAVGSLLPDAEDTLTYRVRVGAGSPTDEAVNSVQGFSDDANSNIAYASVEIRDELMHQKNILVGRVFSGKCDDTAQQYPVKNARLYLNNGRTVLTDDKGRWHMEGLDAGTYVVQLDEESLPNGVIASPCKQMAQHTGKRYARMLQLHKGNIWRADFHVDLDKNAGMSAGTSRLIRKKVKKLPAHPLQQFKAKFAANADPGFEFLWPPEGHVPSISTIKVAVQYPPKNRLKVLLNGEEISAINLEGSNTNKEKTVGIKRWTGVDIKAKNNTLTAILSDKSGREIKRIERHIHFTEESVTASLVEAESVLLADGRNQPVIAIRLEDREGYTPRPRTHGLYSLEHDHWKVVETVNQNERVELNKSNNGKYEYTVSDDGLVRIRLEPTSKSGMVIINVQLSDGETGTVRAWLQPALRDWIMVGYAKGTVGYNTLSGNLQTLSDLGTEEGRYQEGRISFFAKGRIQGKYLLTLAYDSDKQKTEVGEQLNGTIDPDAWYTLYGDEQTQQYEAPSSSKLYVKLEKDQFYALFGDYHTDLDTTQLGRYQRTLHGLKSSYEGKNYQYSAFVSETSNQYQRDDIRGDGTSGLYNLTREIINNSETITIETRDRDHPEVILDSRSVSRYVDYDIDYENGSLFFKFPISGTDDEFNPIYIVVEYESEDDKGEKEYIAGGRVGYKTDDERTKVGVSYLRESADEQLIAVDAAYKVNDAIKLKAEVAHSKTDVNANAWLAEAEFRKDKLQGRVYANQQEEGFGLGQQSGVSEGERKVGVSTNYKLSDDETLLLDASRLLNLDTNDSRVRASAEWQKSANNNKFSVGLVHTDETIDDVSNDTQALKLGAGKVLDDGRLALAASLEKNLSELESGLSPDRLRLGVDYKINEKVTAFAEQEFTRSESDKGSDTRIGLKTSVWEGGNLHTDLVRESDEGDITQTKDYFLLGLSQHWKVNDKLHFDLSFDKAETIDLQYYSLIDDSLASSDDYYAISVGTGWNSEKWSAAGRLEFRDSETAKRTSLQYKAVRREGDHYAVSKQLRIVDNQQDNGDSERKAKFGFSFALRSKDSEYTLLNQLDYIDDKSVIAGDVERTRKLINNLHYNRYLNDGVELSLHYGIKFTQSQTDNSDWGITDTLQAAVRYDINESWDAGVQAGMLRQHDSGTSSSYAGLSLGFTPAENTRIELGYNFEGFDDDDFSSTHYTRQGPYISLNYLLDQSLLKKLNKKSREASAK</sequence>
<accession>A0A317C445</accession>
<evidence type="ECO:0000259" key="1">
    <source>
        <dbReference type="Pfam" id="PF01345"/>
    </source>
</evidence>